<feature type="compositionally biased region" description="Low complexity" evidence="1">
    <location>
        <begin position="148"/>
        <end position="158"/>
    </location>
</feature>
<feature type="region of interest" description="Disordered" evidence="1">
    <location>
        <begin position="306"/>
        <end position="330"/>
    </location>
</feature>
<feature type="compositionally biased region" description="Low complexity" evidence="1">
    <location>
        <begin position="364"/>
        <end position="373"/>
    </location>
</feature>
<dbReference type="eggNOG" id="ENOG502S5M9">
    <property type="taxonomic scope" value="Eukaryota"/>
</dbReference>
<dbReference type="OMA" id="KCFERDS"/>
<reference evidence="4" key="1">
    <citation type="journal article" date="2013" name="Genome Announc.">
        <title>Draft genome sequence of Pseudozyma brasiliensis sp. nov. strain GHG001, a high producer of endo-1,4-xylanase isolated from an insect pest of sugarcane.</title>
        <authorList>
            <person name="Oliveira J.V.D.C."/>
            <person name="dos Santos R.A.C."/>
            <person name="Borges T.A."/>
            <person name="Riano-Pachon D.M."/>
            <person name="Goldman G.H."/>
        </authorList>
    </citation>
    <scope>NUCLEOTIDE SEQUENCE [LARGE SCALE GENOMIC DNA]</scope>
    <source>
        <strain evidence="4">GHG001</strain>
    </source>
</reference>
<proteinExistence type="predicted"/>
<evidence type="ECO:0000313" key="4">
    <source>
        <dbReference type="Proteomes" id="UP000019377"/>
    </source>
</evidence>
<feature type="compositionally biased region" description="Polar residues" evidence="1">
    <location>
        <begin position="306"/>
        <end position="325"/>
    </location>
</feature>
<dbReference type="Proteomes" id="UP000019377">
    <property type="component" value="Unassembled WGS sequence"/>
</dbReference>
<feature type="compositionally biased region" description="Basic residues" evidence="1">
    <location>
        <begin position="374"/>
        <end position="384"/>
    </location>
</feature>
<keyword evidence="4" id="KW-1185">Reference proteome</keyword>
<keyword evidence="2" id="KW-0812">Transmembrane</keyword>
<feature type="compositionally biased region" description="Polar residues" evidence="1">
    <location>
        <begin position="237"/>
        <end position="247"/>
    </location>
</feature>
<dbReference type="PANTHER" id="PTHR36854">
    <property type="entry name" value="CHROMOSOME 9, WHOLE GENOME SHOTGUN SEQUENCE"/>
    <property type="match status" value="1"/>
</dbReference>
<dbReference type="EMBL" id="KI545852">
    <property type="protein sequence ID" value="EST09557.1"/>
    <property type="molecule type" value="Genomic_DNA"/>
</dbReference>
<feature type="compositionally biased region" description="Low complexity" evidence="1">
    <location>
        <begin position="263"/>
        <end position="277"/>
    </location>
</feature>
<feature type="compositionally biased region" description="Polar residues" evidence="1">
    <location>
        <begin position="180"/>
        <end position="193"/>
    </location>
</feature>
<dbReference type="GeneID" id="27416674"/>
<gene>
    <name evidence="3" type="ORF">PSEUBRA_SCAF10g05508</name>
</gene>
<evidence type="ECO:0000256" key="1">
    <source>
        <dbReference type="SAM" id="MobiDB-lite"/>
    </source>
</evidence>
<dbReference type="PANTHER" id="PTHR36854:SF1">
    <property type="entry name" value="TRANSMEMBRANE PROTEIN"/>
    <property type="match status" value="1"/>
</dbReference>
<feature type="transmembrane region" description="Helical" evidence="2">
    <location>
        <begin position="514"/>
        <end position="531"/>
    </location>
</feature>
<feature type="transmembrane region" description="Helical" evidence="2">
    <location>
        <begin position="385"/>
        <end position="406"/>
    </location>
</feature>
<dbReference type="AlphaFoldDB" id="V5GUK0"/>
<protein>
    <submittedName>
        <fullName evidence="3">Uncharacterized protein</fullName>
    </submittedName>
</protein>
<feature type="region of interest" description="Disordered" evidence="1">
    <location>
        <begin position="346"/>
        <end position="384"/>
    </location>
</feature>
<evidence type="ECO:0000256" key="2">
    <source>
        <dbReference type="SAM" id="Phobius"/>
    </source>
</evidence>
<feature type="region of interest" description="Disordered" evidence="1">
    <location>
        <begin position="144"/>
        <end position="196"/>
    </location>
</feature>
<dbReference type="HOGENOM" id="CLU_473362_0_0_1"/>
<name>V5GUK0_KALBG</name>
<organism evidence="3 4">
    <name type="scientific">Kalmanozyma brasiliensis (strain GHG001)</name>
    <name type="common">Yeast</name>
    <name type="synonym">Pseudozyma brasiliensis</name>
    <dbReference type="NCBI Taxonomy" id="1365824"/>
    <lineage>
        <taxon>Eukaryota</taxon>
        <taxon>Fungi</taxon>
        <taxon>Dikarya</taxon>
        <taxon>Basidiomycota</taxon>
        <taxon>Ustilaginomycotina</taxon>
        <taxon>Ustilaginomycetes</taxon>
        <taxon>Ustilaginales</taxon>
        <taxon>Ustilaginaceae</taxon>
        <taxon>Kalmanozyma</taxon>
    </lineage>
</organism>
<accession>V5GUK0</accession>
<evidence type="ECO:0000313" key="3">
    <source>
        <dbReference type="EMBL" id="EST09557.1"/>
    </source>
</evidence>
<dbReference type="RefSeq" id="XP_016294546.1">
    <property type="nucleotide sequence ID" value="XM_016434078.1"/>
</dbReference>
<dbReference type="OrthoDB" id="2556098at2759"/>
<keyword evidence="2" id="KW-1133">Transmembrane helix</keyword>
<feature type="region of interest" description="Disordered" evidence="1">
    <location>
        <begin position="237"/>
        <end position="288"/>
    </location>
</feature>
<keyword evidence="2" id="KW-0472">Membrane</keyword>
<sequence>MSQSQQPLYATVRGEVVSFPAFVRLPSSARPESTFIRDGKQTEPVKCITMTASMNGGFSDRTCYKKQIAARWNIEADAIRAVLIDLDGERVLIEDMADWHSWAKAYFFQPQNYSIYGGRTDKPSTADFTVKPIYIDVVMDNAEGQTPSSAAEESAATSKQEEDTDPAEQLPTRAPHDPTRSTASSLPGQQRSNDPIGALVNNIMEPVFQSLQPQIRDLVDTLAGSIAALSAQVTQAHNQASTSNTTPHPRFTFADQPTDAHVPAPAASESSISAGPEPTLPREAAGETQRQSLIDGLFDELSSLRAQRGSTSAAAPSSRDTATGSTGEGEMRNELTSAFAEMIAHQRSAATRPVDDDEESLTIVSTPSASSRASRSRSRSRSRRTSLLGSTTLTVLTLLTFILTFISPTVALTALNPNPLTSRSASSLAPQSSRNLHLCKCTCFQTNSTLVPLYSPADPSKPCLTCTRQFCLDQGLDVCKGAKLEHTDHDVGTGFEGDVWAKCFERDSFKDQGIITLYILTVVGLVGFAAMRGRVEGWMGRYQGLGSQGLYEAVRGAPWMRGSR</sequence>